<dbReference type="AlphaFoldDB" id="A0A143PIS6"/>
<dbReference type="InterPro" id="IPR045851">
    <property type="entry name" value="AMP-bd_C_sf"/>
</dbReference>
<dbReference type="OrthoDB" id="9778383at2"/>
<evidence type="ECO:0000256" key="4">
    <source>
        <dbReference type="ARBA" id="ARBA00023098"/>
    </source>
</evidence>
<dbReference type="KEGG" id="abac:LuPra_01341"/>
<feature type="domain" description="AMP-dependent synthetase/ligase" evidence="5">
    <location>
        <begin position="18"/>
        <end position="386"/>
    </location>
</feature>
<dbReference type="STRING" id="1855912.LuPra_01341"/>
<name>A0A143PIS6_LUTPR</name>
<dbReference type="InterPro" id="IPR020845">
    <property type="entry name" value="AMP-binding_CS"/>
</dbReference>
<sequence>MEVPLTPLEFMRRTRRLYASREGVVDGAQRWTYGAFFDRCDRWSAALQRLGVRPGDRVAYIAPNTHAQLESFYAVPQLGAVLVPLNFRLVADDFRYLIQHSGATVVCVSAAYQASIDAIRDDLSNVAHFVALDSHGHGPGPRWLQYESLIEEATGDFVRPAIAENDLLAINYTSGTTSRPKGVMITHRNAWVNSVGMLAHTPMTTADCYLWTLPMFHANGWTFTWTVTAAGARHVCLPQFDAATVFRLAKQEQVTRLCAAPTVLIMLANAPAEAKQGAPRGLGVMTAGAPPAAVTIQRIEDELGWVVTQIYGLTETAPAISICEPRPEHAVLSGDERARIKARQGVELITSGELRVVDDQGREVPADGKSPGEIIARGNVVMAGYYNDPEATAACMGNGWFHTGDAAVVHPDGYVQITDRLKDVIISGGENISSVEVEALLLRHEAVQEVAVVGVPDETWGESPHAFVVFKAGRSATAEQLQAFCREHLAHFKVPHGFTPVAELPKTATGKIQKFVLRQGRPNLSAQ</sequence>
<dbReference type="EMBL" id="CP015136">
    <property type="protein sequence ID" value="AMY08153.1"/>
    <property type="molecule type" value="Genomic_DNA"/>
</dbReference>
<dbReference type="PATRIC" id="fig|1813736.3.peg.1388"/>
<gene>
    <name evidence="7" type="ORF">LuPra_01341</name>
</gene>
<proteinExistence type="inferred from homology"/>
<dbReference type="SUPFAM" id="SSF56801">
    <property type="entry name" value="Acetyl-CoA synthetase-like"/>
    <property type="match status" value="1"/>
</dbReference>
<dbReference type="NCBIfam" id="NF004837">
    <property type="entry name" value="PRK06187.1"/>
    <property type="match status" value="1"/>
</dbReference>
<evidence type="ECO:0000259" key="5">
    <source>
        <dbReference type="Pfam" id="PF00501"/>
    </source>
</evidence>
<evidence type="ECO:0000256" key="3">
    <source>
        <dbReference type="ARBA" id="ARBA00022832"/>
    </source>
</evidence>
<dbReference type="Pfam" id="PF13193">
    <property type="entry name" value="AMP-binding_C"/>
    <property type="match status" value="1"/>
</dbReference>
<reference evidence="8" key="2">
    <citation type="submission" date="2016-04" db="EMBL/GenBank/DDBJ databases">
        <title>First Complete Genome Sequence of a Subdivision 6 Acidobacterium.</title>
        <authorList>
            <person name="Huang S."/>
            <person name="Vieira S."/>
            <person name="Bunk B."/>
            <person name="Riedel T."/>
            <person name="Sproeer C."/>
            <person name="Overmann J."/>
        </authorList>
    </citation>
    <scope>NUCLEOTIDE SEQUENCE [LARGE SCALE GENOMIC DNA]</scope>
    <source>
        <strain evidence="8">DSM 100886 HEG_-6_39</strain>
    </source>
</reference>
<dbReference type="Proteomes" id="UP000076079">
    <property type="component" value="Chromosome"/>
</dbReference>
<evidence type="ECO:0000256" key="2">
    <source>
        <dbReference type="ARBA" id="ARBA00022598"/>
    </source>
</evidence>
<evidence type="ECO:0000256" key="1">
    <source>
        <dbReference type="ARBA" id="ARBA00006432"/>
    </source>
</evidence>
<dbReference type="EC" id="6.2.1.3" evidence="7"/>
<accession>A0A143PIS6</accession>
<protein>
    <submittedName>
        <fullName evidence="7">Long-chain-fatty-acid--CoA ligase</fullName>
        <ecNumber evidence="7">6.2.1.3</ecNumber>
    </submittedName>
</protein>
<dbReference type="FunFam" id="3.30.300.30:FF:000008">
    <property type="entry name" value="2,3-dihydroxybenzoate-AMP ligase"/>
    <property type="match status" value="1"/>
</dbReference>
<dbReference type="Gene3D" id="3.40.50.12780">
    <property type="entry name" value="N-terminal domain of ligase-like"/>
    <property type="match status" value="1"/>
</dbReference>
<dbReference type="PROSITE" id="PS00455">
    <property type="entry name" value="AMP_BINDING"/>
    <property type="match status" value="1"/>
</dbReference>
<dbReference type="Gene3D" id="3.30.300.30">
    <property type="match status" value="1"/>
</dbReference>
<dbReference type="InterPro" id="IPR000873">
    <property type="entry name" value="AMP-dep_synth/lig_dom"/>
</dbReference>
<organism evidence="7 8">
    <name type="scientific">Luteitalea pratensis</name>
    <dbReference type="NCBI Taxonomy" id="1855912"/>
    <lineage>
        <taxon>Bacteria</taxon>
        <taxon>Pseudomonadati</taxon>
        <taxon>Acidobacteriota</taxon>
        <taxon>Vicinamibacteria</taxon>
        <taxon>Vicinamibacterales</taxon>
        <taxon>Vicinamibacteraceae</taxon>
        <taxon>Luteitalea</taxon>
    </lineage>
</organism>
<evidence type="ECO:0000313" key="8">
    <source>
        <dbReference type="Proteomes" id="UP000076079"/>
    </source>
</evidence>
<dbReference type="InterPro" id="IPR042099">
    <property type="entry name" value="ANL_N_sf"/>
</dbReference>
<evidence type="ECO:0000259" key="6">
    <source>
        <dbReference type="Pfam" id="PF13193"/>
    </source>
</evidence>
<comment type="similarity">
    <text evidence="1">Belongs to the ATP-dependent AMP-binding enzyme family.</text>
</comment>
<dbReference type="PANTHER" id="PTHR43859">
    <property type="entry name" value="ACYL-ACTIVATING ENZYME"/>
    <property type="match status" value="1"/>
</dbReference>
<dbReference type="RefSeq" id="WP_110170016.1">
    <property type="nucleotide sequence ID" value="NZ_CP015136.1"/>
</dbReference>
<dbReference type="PANTHER" id="PTHR43859:SF4">
    <property type="entry name" value="BUTANOATE--COA LIGASE AAE1-RELATED"/>
    <property type="match status" value="1"/>
</dbReference>
<keyword evidence="4" id="KW-0443">Lipid metabolism</keyword>
<evidence type="ECO:0000313" key="7">
    <source>
        <dbReference type="EMBL" id="AMY08153.1"/>
    </source>
</evidence>
<feature type="domain" description="AMP-binding enzyme C-terminal" evidence="6">
    <location>
        <begin position="436"/>
        <end position="511"/>
    </location>
</feature>
<keyword evidence="2 7" id="KW-0436">Ligase</keyword>
<reference evidence="7 8" key="1">
    <citation type="journal article" date="2016" name="Genome Announc.">
        <title>First Complete Genome Sequence of a Subdivision 6 Acidobacterium Strain.</title>
        <authorList>
            <person name="Huang S."/>
            <person name="Vieira S."/>
            <person name="Bunk B."/>
            <person name="Riedel T."/>
            <person name="Sproer C."/>
            <person name="Overmann J."/>
        </authorList>
    </citation>
    <scope>NUCLEOTIDE SEQUENCE [LARGE SCALE GENOMIC DNA]</scope>
    <source>
        <strain evidence="8">DSM 100886 HEG_-6_39</strain>
    </source>
</reference>
<dbReference type="GO" id="GO:0004467">
    <property type="term" value="F:long-chain fatty acid-CoA ligase activity"/>
    <property type="evidence" value="ECO:0007669"/>
    <property type="project" value="UniProtKB-EC"/>
</dbReference>
<keyword evidence="8" id="KW-1185">Reference proteome</keyword>
<dbReference type="InterPro" id="IPR025110">
    <property type="entry name" value="AMP-bd_C"/>
</dbReference>
<keyword evidence="3" id="KW-0276">Fatty acid metabolism</keyword>
<dbReference type="Pfam" id="PF00501">
    <property type="entry name" value="AMP-binding"/>
    <property type="match status" value="1"/>
</dbReference>